<dbReference type="PANTHER" id="PTHR48098:SF6">
    <property type="entry name" value="FERRI-BACILLIBACTIN ESTERASE BESA"/>
    <property type="match status" value="1"/>
</dbReference>
<feature type="signal peptide" evidence="1">
    <location>
        <begin position="1"/>
        <end position="19"/>
    </location>
</feature>
<dbReference type="Pfam" id="PF00756">
    <property type="entry name" value="Esterase"/>
    <property type="match status" value="1"/>
</dbReference>
<dbReference type="Proteomes" id="UP000645390">
    <property type="component" value="Unassembled WGS sequence"/>
</dbReference>
<name>A0ABQ2BL85_9SPHI</name>
<dbReference type="SUPFAM" id="SSF53474">
    <property type="entry name" value="alpha/beta-Hydrolases"/>
    <property type="match status" value="1"/>
</dbReference>
<dbReference type="InterPro" id="IPR050583">
    <property type="entry name" value="Mycobacterial_A85_antigen"/>
</dbReference>
<evidence type="ECO:0000313" key="3">
    <source>
        <dbReference type="Proteomes" id="UP000645390"/>
    </source>
</evidence>
<feature type="chain" id="PRO_5046181835" description="Esterase" evidence="1">
    <location>
        <begin position="20"/>
        <end position="390"/>
    </location>
</feature>
<sequence length="390" mass="44937">MRKFFIALLLVCIYGTLSAQQIKLDNKNKFTIYSKSENLERTIYIQLPKDYGRVNKHYPLIILFDAQNQTLYNYTSSTIDRLTWTNDIPEAIFIGIVQDDRSKELNFEINETTSLQFLDFIKNDLINYLSEKYLLNGFYTLIGHSLGGQFVTNAMLTYPETFKSVISISGALNYPNKDNVVKSKIIGKINYYIANTPDSKFSRQKYYFSTGDDGFQDSGFKLGALKVDSMLKANKPNSKNWRFDFFKGLNHMTTPLTSLPSGLIFIFNDWHFSDSLAMDVLMYHNNDPLKVLKSKTKDIIKSFGTDIALPYNAYYQFTDYYLTNGKTIEAEELTRQLLNLYPDDDGAYSLMAEVLTKKGDIKNAIKYLEKAQSKSSVDKYTEKIRKLKNL</sequence>
<dbReference type="RefSeq" id="WP_188414936.1">
    <property type="nucleotide sequence ID" value="NZ_BMDJ01000007.1"/>
</dbReference>
<organism evidence="2 3">
    <name type="scientific">Pedobacter mendelii</name>
    <dbReference type="NCBI Taxonomy" id="1908240"/>
    <lineage>
        <taxon>Bacteria</taxon>
        <taxon>Pseudomonadati</taxon>
        <taxon>Bacteroidota</taxon>
        <taxon>Sphingobacteriia</taxon>
        <taxon>Sphingobacteriales</taxon>
        <taxon>Sphingobacteriaceae</taxon>
        <taxon>Pedobacter</taxon>
    </lineage>
</organism>
<dbReference type="PANTHER" id="PTHR48098">
    <property type="entry name" value="ENTEROCHELIN ESTERASE-RELATED"/>
    <property type="match status" value="1"/>
</dbReference>
<reference evidence="3" key="1">
    <citation type="journal article" date="2019" name="Int. J. Syst. Evol. Microbiol.">
        <title>The Global Catalogue of Microorganisms (GCM) 10K type strain sequencing project: providing services to taxonomists for standard genome sequencing and annotation.</title>
        <authorList>
            <consortium name="The Broad Institute Genomics Platform"/>
            <consortium name="The Broad Institute Genome Sequencing Center for Infectious Disease"/>
            <person name="Wu L."/>
            <person name="Ma J."/>
        </authorList>
    </citation>
    <scope>NUCLEOTIDE SEQUENCE [LARGE SCALE GENOMIC DNA]</scope>
    <source>
        <strain evidence="3">CCM 8939</strain>
    </source>
</reference>
<dbReference type="InterPro" id="IPR011990">
    <property type="entry name" value="TPR-like_helical_dom_sf"/>
</dbReference>
<proteinExistence type="predicted"/>
<keyword evidence="1" id="KW-0732">Signal</keyword>
<dbReference type="SUPFAM" id="SSF48452">
    <property type="entry name" value="TPR-like"/>
    <property type="match status" value="1"/>
</dbReference>
<evidence type="ECO:0008006" key="4">
    <source>
        <dbReference type="Google" id="ProtNLM"/>
    </source>
</evidence>
<evidence type="ECO:0000256" key="1">
    <source>
        <dbReference type="SAM" id="SignalP"/>
    </source>
</evidence>
<comment type="caution">
    <text evidence="2">The sequence shown here is derived from an EMBL/GenBank/DDBJ whole genome shotgun (WGS) entry which is preliminary data.</text>
</comment>
<evidence type="ECO:0000313" key="2">
    <source>
        <dbReference type="EMBL" id="GGI26933.1"/>
    </source>
</evidence>
<dbReference type="Gene3D" id="1.25.40.10">
    <property type="entry name" value="Tetratricopeptide repeat domain"/>
    <property type="match status" value="1"/>
</dbReference>
<protein>
    <recommendedName>
        <fullName evidence="4">Esterase</fullName>
    </recommendedName>
</protein>
<dbReference type="InterPro" id="IPR000801">
    <property type="entry name" value="Esterase-like"/>
</dbReference>
<dbReference type="Gene3D" id="3.40.50.1820">
    <property type="entry name" value="alpha/beta hydrolase"/>
    <property type="match status" value="1"/>
</dbReference>
<accession>A0ABQ2BL85</accession>
<dbReference type="InterPro" id="IPR029058">
    <property type="entry name" value="AB_hydrolase_fold"/>
</dbReference>
<dbReference type="EMBL" id="BMDJ01000007">
    <property type="protein sequence ID" value="GGI26933.1"/>
    <property type="molecule type" value="Genomic_DNA"/>
</dbReference>
<gene>
    <name evidence="2" type="ORF">GCM10008119_25130</name>
</gene>
<keyword evidence="3" id="KW-1185">Reference proteome</keyword>